<dbReference type="InterPro" id="IPR029044">
    <property type="entry name" value="Nucleotide-diphossugar_trans"/>
</dbReference>
<keyword evidence="4" id="KW-1133">Transmembrane helix</keyword>
<keyword evidence="4" id="KW-0812">Transmembrane</keyword>
<feature type="transmembrane region" description="Helical" evidence="4">
    <location>
        <begin position="594"/>
        <end position="614"/>
    </location>
</feature>
<evidence type="ECO:0000256" key="3">
    <source>
        <dbReference type="ARBA" id="ARBA00022679"/>
    </source>
</evidence>
<evidence type="ECO:0000313" key="6">
    <source>
        <dbReference type="EMBL" id="PZX48212.1"/>
    </source>
</evidence>
<keyword evidence="7" id="KW-1185">Reference proteome</keyword>
<dbReference type="InterPro" id="IPR001173">
    <property type="entry name" value="Glyco_trans_2-like"/>
</dbReference>
<keyword evidence="2" id="KW-0328">Glycosyltransferase</keyword>
<dbReference type="SUPFAM" id="SSF160246">
    <property type="entry name" value="EspE N-terminal domain-like"/>
    <property type="match status" value="1"/>
</dbReference>
<evidence type="ECO:0000313" key="7">
    <source>
        <dbReference type="Proteomes" id="UP000249364"/>
    </source>
</evidence>
<dbReference type="Proteomes" id="UP000249364">
    <property type="component" value="Unassembled WGS sequence"/>
</dbReference>
<accession>A0A2W7SC72</accession>
<feature type="transmembrane region" description="Helical" evidence="4">
    <location>
        <begin position="195"/>
        <end position="216"/>
    </location>
</feature>
<gene>
    <name evidence="6" type="ORF">LY56_00363</name>
</gene>
<proteinExistence type="inferred from homology"/>
<evidence type="ECO:0000259" key="5">
    <source>
        <dbReference type="Pfam" id="PF13632"/>
    </source>
</evidence>
<name>A0A2W7SC72_9RHOB</name>
<dbReference type="Gene3D" id="3.90.550.10">
    <property type="entry name" value="Spore Coat Polysaccharide Biosynthesis Protein SpsA, Chain A"/>
    <property type="match status" value="1"/>
</dbReference>
<feature type="domain" description="Glycosyltransferase 2-like" evidence="5">
    <location>
        <begin position="354"/>
        <end position="547"/>
    </location>
</feature>
<dbReference type="SUPFAM" id="SSF53448">
    <property type="entry name" value="Nucleotide-diphospho-sugar transferases"/>
    <property type="match status" value="1"/>
</dbReference>
<dbReference type="InterPro" id="IPR037257">
    <property type="entry name" value="T2SS_E_N_sf"/>
</dbReference>
<feature type="transmembrane region" description="Helical" evidence="4">
    <location>
        <begin position="222"/>
        <end position="244"/>
    </location>
</feature>
<dbReference type="GO" id="GO:0016757">
    <property type="term" value="F:glycosyltransferase activity"/>
    <property type="evidence" value="ECO:0007669"/>
    <property type="project" value="UniProtKB-KW"/>
</dbReference>
<keyword evidence="4" id="KW-0472">Membrane</keyword>
<comment type="caution">
    <text evidence="6">The sequence shown here is derived from an EMBL/GenBank/DDBJ whole genome shotgun (WGS) entry which is preliminary data.</text>
</comment>
<organism evidence="6 7">
    <name type="scientific">Roseinatronobacter thiooxidans</name>
    <dbReference type="NCBI Taxonomy" id="121821"/>
    <lineage>
        <taxon>Bacteria</taxon>
        <taxon>Pseudomonadati</taxon>
        <taxon>Pseudomonadota</taxon>
        <taxon>Alphaproteobacteria</taxon>
        <taxon>Rhodobacterales</taxon>
        <taxon>Paracoccaceae</taxon>
        <taxon>Roseinatronobacter</taxon>
    </lineage>
</organism>
<comment type="similarity">
    <text evidence="1">Belongs to the glycosyltransferase 2 family.</text>
</comment>
<dbReference type="AlphaFoldDB" id="A0A2W7SC72"/>
<evidence type="ECO:0000256" key="4">
    <source>
        <dbReference type="SAM" id="Phobius"/>
    </source>
</evidence>
<dbReference type="EMBL" id="QKZQ01000001">
    <property type="protein sequence ID" value="PZX48212.1"/>
    <property type="molecule type" value="Genomic_DNA"/>
</dbReference>
<keyword evidence="3 6" id="KW-0808">Transferase</keyword>
<feature type="transmembrane region" description="Helical" evidence="4">
    <location>
        <begin position="560"/>
        <end position="582"/>
    </location>
</feature>
<dbReference type="PANTHER" id="PTHR43630:SF1">
    <property type="entry name" value="POLY-BETA-1,6-N-ACETYL-D-GLUCOSAMINE SYNTHASE"/>
    <property type="match status" value="1"/>
</dbReference>
<dbReference type="CDD" id="cd06427">
    <property type="entry name" value="CESA_like_2"/>
    <property type="match status" value="1"/>
</dbReference>
<sequence length="646" mass="72891">MGQSVAFDQCRSLQGHAAPLLELVVRRKRDTPRKPLGQILLEMGCVTNDDLLRALETQSRQVGFLGDILIARDLISEDHLLAALARQYNTSFFTRAQPLPDPRLIDRLGVHRCLQLQCLPWYRAGDVTVIACARPAQFDQCRSELEARFGHIAMVTISEGDLHETVLKTRRNRLKLWAETCVAEAESCRKMHTRWFGNVLCLGLVTLAVLACLAPLTTLLVLTLVATFFLLINALLKIAAAIAVHTHRTARGMPIAPVTQLVRQRKPVVSILVPLHNEPLVVPRLINRLSRLTWPREVLDILLVVEEHDHPTRDALAACKLPRWMRVIPVPDAPLKTKPRALNYAMLFARGSIIGVYDAEDAPEPGQIHKVVRCFQNGPPNLACVQGVLDFYNPRKNWLSRCFAIEYATWFRIILPGMQRLGLAVPLGGTTLFFRRDILEALGGWDAHNVTEDADLGIRLARHGYYTQLLDTVTLEEANCRPIPWVKQRSRWLKGYAVTWLVHMRAPRQLWDQLGAWRFFGVQVLFLGTLVQFMLAPLLWSFWLMMLGLGHPLHAQFGSGVMIAFVTVFLLAEAVTISVGLMALRSRAHHHLRVWLPALHGYFPLAVLAVYKALYELITAPFYWDKTAHSDQSAACDKIRVASTCR</sequence>
<evidence type="ECO:0000256" key="1">
    <source>
        <dbReference type="ARBA" id="ARBA00006739"/>
    </source>
</evidence>
<protein>
    <submittedName>
        <fullName evidence="6">Cellulose synthase/poly-beta-1,6-N-acetylglucosamine synthase-like glycosyltransferase</fullName>
    </submittedName>
</protein>
<dbReference type="STRING" id="121821.GCA_001870675_02435"/>
<reference evidence="6 7" key="1">
    <citation type="submission" date="2018-06" db="EMBL/GenBank/DDBJ databases">
        <title>Genomic Encyclopedia of Archaeal and Bacterial Type Strains, Phase II (KMG-II): from individual species to whole genera.</title>
        <authorList>
            <person name="Goeker M."/>
        </authorList>
    </citation>
    <scope>NUCLEOTIDE SEQUENCE [LARGE SCALE GENOMIC DNA]</scope>
    <source>
        <strain evidence="6 7">DSM 13087</strain>
    </source>
</reference>
<dbReference type="Pfam" id="PF13632">
    <property type="entry name" value="Glyco_trans_2_3"/>
    <property type="match status" value="1"/>
</dbReference>
<dbReference type="PANTHER" id="PTHR43630">
    <property type="entry name" value="POLY-BETA-1,6-N-ACETYL-D-GLUCOSAMINE SYNTHASE"/>
    <property type="match status" value="1"/>
</dbReference>
<feature type="transmembrane region" description="Helical" evidence="4">
    <location>
        <begin position="515"/>
        <end position="540"/>
    </location>
</feature>
<evidence type="ECO:0000256" key="2">
    <source>
        <dbReference type="ARBA" id="ARBA00022676"/>
    </source>
</evidence>